<dbReference type="Proteomes" id="UP000253919">
    <property type="component" value="Unassembled WGS sequence"/>
</dbReference>
<dbReference type="PANTHER" id="PTHR43133:SF45">
    <property type="entry name" value="RNA POLYMERASE ECF-TYPE SIGMA FACTOR"/>
    <property type="match status" value="1"/>
</dbReference>
<name>A0A369QPV3_9BACT</name>
<evidence type="ECO:0000313" key="9">
    <source>
        <dbReference type="EMBL" id="RDC65316.1"/>
    </source>
</evidence>
<dbReference type="GO" id="GO:0016987">
    <property type="term" value="F:sigma factor activity"/>
    <property type="evidence" value="ECO:0007669"/>
    <property type="project" value="UniProtKB-KW"/>
</dbReference>
<dbReference type="PROSITE" id="PS01063">
    <property type="entry name" value="SIGMA70_ECF"/>
    <property type="match status" value="1"/>
</dbReference>
<keyword evidence="10" id="KW-1185">Reference proteome</keyword>
<feature type="domain" description="RNA polymerase sigma factor 70 region 4 type 2" evidence="8">
    <location>
        <begin position="124"/>
        <end position="175"/>
    </location>
</feature>
<dbReference type="InterPro" id="IPR000838">
    <property type="entry name" value="RNA_pol_sigma70_ECF_CS"/>
</dbReference>
<accession>A0A369QPV3</accession>
<dbReference type="CDD" id="cd06171">
    <property type="entry name" value="Sigma70_r4"/>
    <property type="match status" value="1"/>
</dbReference>
<dbReference type="InterPro" id="IPR013325">
    <property type="entry name" value="RNA_pol_sigma_r2"/>
</dbReference>
<dbReference type="EMBL" id="QASA01000001">
    <property type="protein sequence ID" value="RDC65316.1"/>
    <property type="molecule type" value="Genomic_DNA"/>
</dbReference>
<evidence type="ECO:0000256" key="4">
    <source>
        <dbReference type="ARBA" id="ARBA00023125"/>
    </source>
</evidence>
<evidence type="ECO:0000256" key="1">
    <source>
        <dbReference type="ARBA" id="ARBA00010641"/>
    </source>
</evidence>
<evidence type="ECO:0000259" key="8">
    <source>
        <dbReference type="Pfam" id="PF08281"/>
    </source>
</evidence>
<dbReference type="GO" id="GO:0006352">
    <property type="term" value="P:DNA-templated transcription initiation"/>
    <property type="evidence" value="ECO:0007669"/>
    <property type="project" value="InterPro"/>
</dbReference>
<dbReference type="InterPro" id="IPR039425">
    <property type="entry name" value="RNA_pol_sigma-70-like"/>
</dbReference>
<dbReference type="GO" id="GO:0003677">
    <property type="term" value="F:DNA binding"/>
    <property type="evidence" value="ECO:0007669"/>
    <property type="project" value="UniProtKB-KW"/>
</dbReference>
<organism evidence="9 10">
    <name type="scientific">Adhaeribacter pallidiroseus</name>
    <dbReference type="NCBI Taxonomy" id="2072847"/>
    <lineage>
        <taxon>Bacteria</taxon>
        <taxon>Pseudomonadati</taxon>
        <taxon>Bacteroidota</taxon>
        <taxon>Cytophagia</taxon>
        <taxon>Cytophagales</taxon>
        <taxon>Hymenobacteraceae</taxon>
        <taxon>Adhaeribacter</taxon>
    </lineage>
</organism>
<dbReference type="Pfam" id="PF04542">
    <property type="entry name" value="Sigma70_r2"/>
    <property type="match status" value="1"/>
</dbReference>
<gene>
    <name evidence="9" type="ORF">AHMF7616_03946</name>
</gene>
<evidence type="ECO:0000313" key="10">
    <source>
        <dbReference type="Proteomes" id="UP000253919"/>
    </source>
</evidence>
<evidence type="ECO:0000256" key="6">
    <source>
        <dbReference type="RuleBase" id="RU000716"/>
    </source>
</evidence>
<evidence type="ECO:0000259" key="7">
    <source>
        <dbReference type="Pfam" id="PF04542"/>
    </source>
</evidence>
<dbReference type="RefSeq" id="WP_115374343.1">
    <property type="nucleotide sequence ID" value="NZ_QASA01000001.1"/>
</dbReference>
<keyword evidence="4 6" id="KW-0238">DNA-binding</keyword>
<keyword evidence="5 6" id="KW-0804">Transcription</keyword>
<dbReference type="InterPro" id="IPR014284">
    <property type="entry name" value="RNA_pol_sigma-70_dom"/>
</dbReference>
<proteinExistence type="inferred from homology"/>
<keyword evidence="2 6" id="KW-0805">Transcription regulation</keyword>
<dbReference type="SUPFAM" id="SSF88946">
    <property type="entry name" value="Sigma2 domain of RNA polymerase sigma factors"/>
    <property type="match status" value="1"/>
</dbReference>
<evidence type="ECO:0000256" key="2">
    <source>
        <dbReference type="ARBA" id="ARBA00023015"/>
    </source>
</evidence>
<dbReference type="SUPFAM" id="SSF88659">
    <property type="entry name" value="Sigma3 and sigma4 domains of RNA polymerase sigma factors"/>
    <property type="match status" value="1"/>
</dbReference>
<dbReference type="Gene3D" id="1.10.10.10">
    <property type="entry name" value="Winged helix-like DNA-binding domain superfamily/Winged helix DNA-binding domain"/>
    <property type="match status" value="1"/>
</dbReference>
<dbReference type="InterPro" id="IPR013249">
    <property type="entry name" value="RNA_pol_sigma70_r4_t2"/>
</dbReference>
<comment type="caution">
    <text evidence="9">The sequence shown here is derived from an EMBL/GenBank/DDBJ whole genome shotgun (WGS) entry which is preliminary data.</text>
</comment>
<dbReference type="InterPro" id="IPR013324">
    <property type="entry name" value="RNA_pol_sigma_r3/r4-like"/>
</dbReference>
<evidence type="ECO:0000256" key="5">
    <source>
        <dbReference type="ARBA" id="ARBA00023163"/>
    </source>
</evidence>
<dbReference type="InterPro" id="IPR036388">
    <property type="entry name" value="WH-like_DNA-bd_sf"/>
</dbReference>
<dbReference type="NCBIfam" id="TIGR02937">
    <property type="entry name" value="sigma70-ECF"/>
    <property type="match status" value="1"/>
</dbReference>
<reference evidence="9 10" key="1">
    <citation type="submission" date="2018-04" db="EMBL/GenBank/DDBJ databases">
        <title>Adhaeribacter sp. HMF7616 genome sequencing and assembly.</title>
        <authorList>
            <person name="Kang H."/>
            <person name="Kang J."/>
            <person name="Cha I."/>
            <person name="Kim H."/>
            <person name="Joh K."/>
        </authorList>
    </citation>
    <scope>NUCLEOTIDE SEQUENCE [LARGE SCALE GENOMIC DNA]</scope>
    <source>
        <strain evidence="9 10">HMF7616</strain>
    </source>
</reference>
<dbReference type="PANTHER" id="PTHR43133">
    <property type="entry name" value="RNA POLYMERASE ECF-TYPE SIGMA FACTO"/>
    <property type="match status" value="1"/>
</dbReference>
<protein>
    <recommendedName>
        <fullName evidence="6">RNA polymerase sigma factor</fullName>
    </recommendedName>
</protein>
<dbReference type="OrthoDB" id="9785675at2"/>
<evidence type="ECO:0000256" key="3">
    <source>
        <dbReference type="ARBA" id="ARBA00023082"/>
    </source>
</evidence>
<sequence length="192" mass="22065">MEKQPDNYYVQQVLRGNTAAFTFLVDKYKSLAAAIAYKITGNAQDAEEVAQDAFVKAYRALPGFKAEAKFSTWLYRIVYNTAISKTRRKVFFAISLEDAELTETNLEQTGYQLLNLQAAEQTKYLDLALAQLPPDENLLLTLFYLHEKSVEEIQEITSLTKANIKVKLFRARQKMYSYLQGLLKQEWKEIIG</sequence>
<feature type="domain" description="RNA polymerase sigma-70 region 2" evidence="7">
    <location>
        <begin position="24"/>
        <end position="89"/>
    </location>
</feature>
<dbReference type="Pfam" id="PF08281">
    <property type="entry name" value="Sigma70_r4_2"/>
    <property type="match status" value="1"/>
</dbReference>
<dbReference type="Gene3D" id="1.10.1740.10">
    <property type="match status" value="1"/>
</dbReference>
<keyword evidence="3 6" id="KW-0731">Sigma factor</keyword>
<dbReference type="AlphaFoldDB" id="A0A369QPV3"/>
<dbReference type="InterPro" id="IPR007627">
    <property type="entry name" value="RNA_pol_sigma70_r2"/>
</dbReference>
<comment type="similarity">
    <text evidence="1 6">Belongs to the sigma-70 factor family. ECF subfamily.</text>
</comment>